<organism evidence="1 2">
    <name type="scientific">Bacillus subtilis</name>
    <dbReference type="NCBI Taxonomy" id="1423"/>
    <lineage>
        <taxon>Bacteria</taxon>
        <taxon>Bacillati</taxon>
        <taxon>Bacillota</taxon>
        <taxon>Bacilli</taxon>
        <taxon>Bacillales</taxon>
        <taxon>Bacillaceae</taxon>
        <taxon>Bacillus</taxon>
    </lineage>
</organism>
<evidence type="ECO:0000313" key="1">
    <source>
        <dbReference type="EMBL" id="KZD89322.1"/>
    </source>
</evidence>
<dbReference type="RefSeq" id="WP_042975096.1">
    <property type="nucleotide sequence ID" value="NZ_CP154918.1"/>
</dbReference>
<name>A0AAP1H6P9_BACIU</name>
<evidence type="ECO:0000313" key="2">
    <source>
        <dbReference type="Proteomes" id="UP000076442"/>
    </source>
</evidence>
<accession>A0AAP1H6P9</accession>
<proteinExistence type="predicted"/>
<dbReference type="Proteomes" id="UP000076442">
    <property type="component" value="Unassembled WGS sequence"/>
</dbReference>
<sequence length="127" mass="14987">MSKPLKIKLRIDGEFQTFVQEFVPFKIKRKALEIEKYIQEEKPDIEEIEKRHLNLIVEIFDRKFTLKQLENGLNAIGHQDVIYDIIGVGILGYKSREEIEKEKEDLDLGKLLEKIMEENQESPSTKQ</sequence>
<dbReference type="InterPro" id="IPR057006">
    <property type="entry name" value="Phage_TAC_19"/>
</dbReference>
<dbReference type="AlphaFoldDB" id="A0AAP1H6P9"/>
<gene>
    <name evidence="1" type="ORF">B4122_3708</name>
</gene>
<protein>
    <submittedName>
        <fullName evidence="1">Phage-related protein</fullName>
    </submittedName>
</protein>
<dbReference type="EMBL" id="LJZV01000024">
    <property type="protein sequence ID" value="KZD89322.1"/>
    <property type="molecule type" value="Genomic_DNA"/>
</dbReference>
<reference evidence="1 2" key="1">
    <citation type="submission" date="2015-09" db="EMBL/GenBank/DDBJ databases">
        <title>Spore heat resistance.</title>
        <authorList>
            <person name="Boekhorst J."/>
            <person name="Berendsen E.M."/>
            <person name="Wells-Bennik M.H."/>
            <person name="Kuipers O.P."/>
        </authorList>
    </citation>
    <scope>NUCLEOTIDE SEQUENCE [LARGE SCALE GENOMIC DNA]</scope>
    <source>
        <strain evidence="1 2">B4122</strain>
    </source>
</reference>
<dbReference type="NCBIfam" id="NF047360">
    <property type="entry name" value="tail_chap_PVL"/>
    <property type="match status" value="1"/>
</dbReference>
<comment type="caution">
    <text evidence="1">The sequence shown here is derived from an EMBL/GenBank/DDBJ whole genome shotgun (WGS) entry which is preliminary data.</text>
</comment>
<dbReference type="Pfam" id="PF23857">
    <property type="entry name" value="Phage_TAC_19"/>
    <property type="match status" value="1"/>
</dbReference>